<gene>
    <name evidence="2" type="ORF">NIES4072_18480</name>
</gene>
<comment type="caution">
    <text evidence="2">The sequence shown here is derived from an EMBL/GenBank/DDBJ whole genome shotgun (WGS) entry which is preliminary data.</text>
</comment>
<keyword evidence="3" id="KW-1185">Reference proteome</keyword>
<dbReference type="OrthoDB" id="488030at2"/>
<evidence type="ECO:0000313" key="3">
    <source>
        <dbReference type="Proteomes" id="UP000245124"/>
    </source>
</evidence>
<name>A0A2R5FRB8_NOSCO</name>
<reference evidence="2 3" key="1">
    <citation type="submission" date="2017-06" db="EMBL/GenBank/DDBJ databases">
        <title>Genome sequencing of cyanobaciteial culture collection at National Institute for Environmental Studies (NIES).</title>
        <authorList>
            <person name="Hirose Y."/>
            <person name="Shimura Y."/>
            <person name="Fujisawa T."/>
            <person name="Nakamura Y."/>
            <person name="Kawachi M."/>
        </authorList>
    </citation>
    <scope>NUCLEOTIDE SEQUENCE [LARGE SCALE GENOMIC DNA]</scope>
    <source>
        <strain evidence="2 3">NIES-4072</strain>
    </source>
</reference>
<protein>
    <submittedName>
        <fullName evidence="2">Uncharacterized protein</fullName>
    </submittedName>
</protein>
<evidence type="ECO:0000313" key="2">
    <source>
        <dbReference type="EMBL" id="GBG18184.1"/>
    </source>
</evidence>
<organism evidence="2 3">
    <name type="scientific">Nostoc commune NIES-4072</name>
    <dbReference type="NCBI Taxonomy" id="2005467"/>
    <lineage>
        <taxon>Bacteria</taxon>
        <taxon>Bacillati</taxon>
        <taxon>Cyanobacteriota</taxon>
        <taxon>Cyanophyceae</taxon>
        <taxon>Nostocales</taxon>
        <taxon>Nostocaceae</taxon>
        <taxon>Nostoc</taxon>
    </lineage>
</organism>
<evidence type="ECO:0000256" key="1">
    <source>
        <dbReference type="SAM" id="Phobius"/>
    </source>
</evidence>
<dbReference type="RefSeq" id="WP_109008250.1">
    <property type="nucleotide sequence ID" value="NZ_BDUD01000001.1"/>
</dbReference>
<keyword evidence="1" id="KW-0472">Membrane</keyword>
<proteinExistence type="predicted"/>
<feature type="transmembrane region" description="Helical" evidence="1">
    <location>
        <begin position="50"/>
        <end position="71"/>
    </location>
</feature>
<keyword evidence="1" id="KW-1133">Transmembrane helix</keyword>
<keyword evidence="1" id="KW-0812">Transmembrane</keyword>
<accession>A0A2R5FRB8</accession>
<dbReference type="Proteomes" id="UP000245124">
    <property type="component" value="Unassembled WGS sequence"/>
</dbReference>
<dbReference type="AlphaFoldDB" id="A0A2R5FRB8"/>
<feature type="transmembrane region" description="Helical" evidence="1">
    <location>
        <begin position="77"/>
        <end position="95"/>
    </location>
</feature>
<sequence length="121" mass="12884">MADEQKIVVEVPSDKGHYSPVASTAELSKLEQFKKGWINAIALPDNLPDLAYTLASTVTIPALLSSCWVSIPIPGFIRLGVLGVLAIAGIVALYLRQIVPEIRDVLLLRVGLVAVGVLLGI</sequence>
<dbReference type="EMBL" id="BDUD01000001">
    <property type="protein sequence ID" value="GBG18184.1"/>
    <property type="molecule type" value="Genomic_DNA"/>
</dbReference>